<protein>
    <recommendedName>
        <fullName evidence="8">DNA-binding response regulator</fullName>
    </recommendedName>
</protein>
<dbReference type="InterPro" id="IPR000792">
    <property type="entry name" value="Tscrpt_reg_LuxR_C"/>
</dbReference>
<dbReference type="RefSeq" id="WP_112427600.1">
    <property type="nucleotide sequence ID" value="NZ_MCIF01000002.1"/>
</dbReference>
<dbReference type="InterPro" id="IPR036388">
    <property type="entry name" value="WH-like_DNA-bd_sf"/>
</dbReference>
<dbReference type="Gene3D" id="3.40.50.2300">
    <property type="match status" value="1"/>
</dbReference>
<dbReference type="Pfam" id="PF00196">
    <property type="entry name" value="GerE"/>
    <property type="match status" value="1"/>
</dbReference>
<evidence type="ECO:0000256" key="2">
    <source>
        <dbReference type="ARBA" id="ARBA00023125"/>
    </source>
</evidence>
<feature type="modified residue" description="4-aspartylphosphate" evidence="3">
    <location>
        <position position="54"/>
    </location>
</feature>
<evidence type="ECO:0000313" key="6">
    <source>
        <dbReference type="EMBL" id="RAQ95133.1"/>
    </source>
</evidence>
<dbReference type="Pfam" id="PF00072">
    <property type="entry name" value="Response_reg"/>
    <property type="match status" value="1"/>
</dbReference>
<dbReference type="PROSITE" id="PS00622">
    <property type="entry name" value="HTH_LUXR_1"/>
    <property type="match status" value="1"/>
</dbReference>
<evidence type="ECO:0000256" key="1">
    <source>
        <dbReference type="ARBA" id="ARBA00022553"/>
    </source>
</evidence>
<dbReference type="CDD" id="cd17535">
    <property type="entry name" value="REC_NarL-like"/>
    <property type="match status" value="1"/>
</dbReference>
<name>A0A328VHL4_9CHLR</name>
<evidence type="ECO:0000259" key="4">
    <source>
        <dbReference type="PROSITE" id="PS50043"/>
    </source>
</evidence>
<dbReference type="Proteomes" id="UP000248706">
    <property type="component" value="Unassembled WGS sequence"/>
</dbReference>
<comment type="caution">
    <text evidence="6">The sequence shown here is derived from an EMBL/GenBank/DDBJ whole genome shotgun (WGS) entry which is preliminary data.</text>
</comment>
<dbReference type="EMBL" id="MCIF01000002">
    <property type="protein sequence ID" value="RAQ95133.1"/>
    <property type="molecule type" value="Genomic_DNA"/>
</dbReference>
<dbReference type="SMART" id="SM00448">
    <property type="entry name" value="REC"/>
    <property type="match status" value="1"/>
</dbReference>
<dbReference type="PRINTS" id="PR00038">
    <property type="entry name" value="HTHLUXR"/>
</dbReference>
<dbReference type="InterPro" id="IPR039420">
    <property type="entry name" value="WalR-like"/>
</dbReference>
<dbReference type="InterPro" id="IPR011006">
    <property type="entry name" value="CheY-like_superfamily"/>
</dbReference>
<gene>
    <name evidence="6" type="ORF">A4R35_06270</name>
</gene>
<dbReference type="GO" id="GO:0003677">
    <property type="term" value="F:DNA binding"/>
    <property type="evidence" value="ECO:0007669"/>
    <property type="project" value="UniProtKB-KW"/>
</dbReference>
<proteinExistence type="predicted"/>
<keyword evidence="7" id="KW-1185">Reference proteome</keyword>
<dbReference type="GO" id="GO:0006355">
    <property type="term" value="P:regulation of DNA-templated transcription"/>
    <property type="evidence" value="ECO:0007669"/>
    <property type="project" value="InterPro"/>
</dbReference>
<accession>A0A328VHL4</accession>
<dbReference type="OrthoDB" id="9779069at2"/>
<dbReference type="InterPro" id="IPR058245">
    <property type="entry name" value="NreC/VraR/RcsB-like_REC"/>
</dbReference>
<evidence type="ECO:0000313" key="7">
    <source>
        <dbReference type="Proteomes" id="UP000248706"/>
    </source>
</evidence>
<reference evidence="6 7" key="1">
    <citation type="submission" date="2016-08" db="EMBL/GenBank/DDBJ databases">
        <title>Analysis of Carbohydrate Active Enzymes in Thermogemmatispora T81 Reveals Carbohydrate Degradation Ability.</title>
        <authorList>
            <person name="Tomazini A."/>
            <person name="Lal S."/>
            <person name="Stott M."/>
            <person name="Henrissat B."/>
            <person name="Polikarpov I."/>
            <person name="Sparling R."/>
            <person name="Levin D.B."/>
        </authorList>
    </citation>
    <scope>NUCLEOTIDE SEQUENCE [LARGE SCALE GENOMIC DNA]</scope>
    <source>
        <strain evidence="6 7">T81</strain>
    </source>
</reference>
<evidence type="ECO:0008006" key="8">
    <source>
        <dbReference type="Google" id="ProtNLM"/>
    </source>
</evidence>
<evidence type="ECO:0000256" key="3">
    <source>
        <dbReference type="PROSITE-ProRule" id="PRU00169"/>
    </source>
</evidence>
<keyword evidence="2" id="KW-0238">DNA-binding</keyword>
<sequence>MIRVLLADDHTLIRRVVREILERAGDIEVVAEACNGREAEAQAGETHPDVALMDLDMPECDGFEATERVLACSPETRVVILTASQQEQLALLAIQRGAIGYLTKDIEPETLVAAIRSAARNEISIPGPLATRVLAHLRTLTLSGKIREVPPADFSQGATSRAFYYKVQQRLHGSALNLPNLSRPLTEREIEVLDLIRKGRKNREIAQELNIAESTVHKHIQNIFEKLHARSRTEAIYLLSSRN</sequence>
<dbReference type="SUPFAM" id="SSF46894">
    <property type="entry name" value="C-terminal effector domain of the bipartite response regulators"/>
    <property type="match status" value="1"/>
</dbReference>
<dbReference type="PROSITE" id="PS50043">
    <property type="entry name" value="HTH_LUXR_2"/>
    <property type="match status" value="1"/>
</dbReference>
<organism evidence="6 7">
    <name type="scientific">Thermogemmatispora tikiterensis</name>
    <dbReference type="NCBI Taxonomy" id="1825093"/>
    <lineage>
        <taxon>Bacteria</taxon>
        <taxon>Bacillati</taxon>
        <taxon>Chloroflexota</taxon>
        <taxon>Ktedonobacteria</taxon>
        <taxon>Thermogemmatisporales</taxon>
        <taxon>Thermogemmatisporaceae</taxon>
        <taxon>Thermogemmatispora</taxon>
    </lineage>
</organism>
<dbReference type="PANTHER" id="PTHR43214">
    <property type="entry name" value="TWO-COMPONENT RESPONSE REGULATOR"/>
    <property type="match status" value="1"/>
</dbReference>
<dbReference type="GO" id="GO:0000160">
    <property type="term" value="P:phosphorelay signal transduction system"/>
    <property type="evidence" value="ECO:0007669"/>
    <property type="project" value="InterPro"/>
</dbReference>
<dbReference type="SMART" id="SM00421">
    <property type="entry name" value="HTH_LUXR"/>
    <property type="match status" value="1"/>
</dbReference>
<keyword evidence="1 3" id="KW-0597">Phosphoprotein</keyword>
<dbReference type="CDD" id="cd06170">
    <property type="entry name" value="LuxR_C_like"/>
    <property type="match status" value="1"/>
</dbReference>
<dbReference type="SUPFAM" id="SSF52172">
    <property type="entry name" value="CheY-like"/>
    <property type="match status" value="1"/>
</dbReference>
<dbReference type="PROSITE" id="PS50110">
    <property type="entry name" value="RESPONSE_REGULATORY"/>
    <property type="match status" value="1"/>
</dbReference>
<dbReference type="InterPro" id="IPR016032">
    <property type="entry name" value="Sig_transdc_resp-reg_C-effctor"/>
</dbReference>
<feature type="domain" description="HTH luxR-type" evidence="4">
    <location>
        <begin position="178"/>
        <end position="243"/>
    </location>
</feature>
<feature type="domain" description="Response regulatory" evidence="5">
    <location>
        <begin position="3"/>
        <end position="119"/>
    </location>
</feature>
<dbReference type="AlphaFoldDB" id="A0A328VHL4"/>
<evidence type="ECO:0000259" key="5">
    <source>
        <dbReference type="PROSITE" id="PS50110"/>
    </source>
</evidence>
<dbReference type="Gene3D" id="1.10.10.10">
    <property type="entry name" value="Winged helix-like DNA-binding domain superfamily/Winged helix DNA-binding domain"/>
    <property type="match status" value="1"/>
</dbReference>
<dbReference type="InterPro" id="IPR001789">
    <property type="entry name" value="Sig_transdc_resp-reg_receiver"/>
</dbReference>